<comment type="caution">
    <text evidence="3">The sequence shown here is derived from an EMBL/GenBank/DDBJ whole genome shotgun (WGS) entry which is preliminary data.</text>
</comment>
<dbReference type="InterPro" id="IPR030392">
    <property type="entry name" value="S74_ICA"/>
</dbReference>
<feature type="domain" description="Peptidase S74" evidence="2">
    <location>
        <begin position="822"/>
        <end position="993"/>
    </location>
</feature>
<proteinExistence type="predicted"/>
<dbReference type="EMBL" id="JBCEVZ010000025">
    <property type="protein sequence ID" value="MEL5994931.1"/>
    <property type="molecule type" value="Genomic_DNA"/>
</dbReference>
<evidence type="ECO:0000313" key="4">
    <source>
        <dbReference type="Proteomes" id="UP001479606"/>
    </source>
</evidence>
<accession>A0ABU9LX19</accession>
<sequence length="1012" mass="110621">MGFRTNYPFDFCLLNSKEEDLFYLEDKVEGVTLKIANQLAAPMLLNTLGAKAGASNYHFALKFRPEVLNDNKKEQAFGEWKISEALIDAQGCSTIYLLYAGAAPLICESKGSIEIKFLVDINGSKGSRTTNVELLGKNITAGDVLFEDSVRQINWTLINHRGKSGLPLQLSFKDADTILNDGESRNSLRLRISNTNKSDADGDKAIEFTENSKIIFFFDPNLNSTAAALANADAIQRIIVKEDAPFDTHFNGAPPSGQEPLPVWTFTIADSAGLLLLPMINGSGAGLLTRQIPAQTKVSNVSTGVLTSKADICVNGRMVTEGELLFIIDDRRVYVPITGKFIKTIDKDKFAVGKIIEGGSQIGYIKSSLGVVNDKAAVTYIDFSFDNIITNYITGKTRLSVRLENIPGYWDETFVLHIDKQPMVFQNQNVGIGTNNPSQKLEIVVNNSGLNFPLLLHNLNGTAGNGNAVGLGFVNEAMGHWVKAAVVHERLGSYGTGSLKFLINSEENINPATLADARMTITSGGNVGIGTTNPDPSKRLEVNGDLQASKYFIKGSNLVYDNRGATIDWGSQIDGNLYFRSLQNQGNSDGGHRDLVVITSGGRMGINNIEPQQTLDVVGSIGIRNTAAWDHMMIHHDGTTGFISAGGAENGLALRVGNTNSGSYGQQSYPEIMRLLPDGNVGIGTPDPRKKLQVEGDVQAGNYYIKSTHLVYDSYDAVIDWGNRSTGNLYFRTLSNQGDPNGYKDLAIITSDANLLVNGKIGIGKHDPEFPIDINSWNNISMQKGFWFLMDGACRASVGTHTNSVSIRASTGIYCAAYYCFSDERIKEEITTADGRDALGLLNKLVVKNYYYKDYVSQGPGIKKGFIAQEVEQIIPEAVSITKDFTPGIYSLAENATLADGLLTISLKKAHELSTGDRVRIITEASGVQDVQVNVLDELTFTVQDWTFSAEHLFIYGEEVDDFRTLDYDYVFCTGISAIQELSKQVDALTQQLQHQEARLQRLEALLNKSEE</sequence>
<evidence type="ECO:0000259" key="2">
    <source>
        <dbReference type="PROSITE" id="PS51688"/>
    </source>
</evidence>
<dbReference type="PROSITE" id="PS51688">
    <property type="entry name" value="ICA"/>
    <property type="match status" value="1"/>
</dbReference>
<keyword evidence="1" id="KW-0175">Coiled coil</keyword>
<dbReference type="PANTHER" id="PTHR13029:SF18">
    <property type="entry name" value="MYELIN REGULATORY FACTOR HOMOLOG 1"/>
    <property type="match status" value="1"/>
</dbReference>
<name>A0ABU9LX19_9BACT</name>
<dbReference type="Proteomes" id="UP001479606">
    <property type="component" value="Unassembled WGS sequence"/>
</dbReference>
<dbReference type="RefSeq" id="WP_342298375.1">
    <property type="nucleotide sequence ID" value="NZ_JBCEVZ010000025.1"/>
</dbReference>
<feature type="coiled-coil region" evidence="1">
    <location>
        <begin position="979"/>
        <end position="1006"/>
    </location>
</feature>
<dbReference type="PANTHER" id="PTHR13029">
    <property type="match status" value="1"/>
</dbReference>
<reference evidence="3 4" key="1">
    <citation type="journal article" date="2018" name="Arch. Microbiol.">
        <title>Hymenobacter segetis sp. nov., isolated from soil.</title>
        <authorList>
            <person name="Ten L.N."/>
            <person name="Lim S.J."/>
            <person name="Kim B.O."/>
            <person name="Kang I.K."/>
            <person name="Jung H.Y."/>
        </authorList>
    </citation>
    <scope>NUCLEOTIDE SEQUENCE [LARGE SCALE GENOMIC DNA]</scope>
    <source>
        <strain evidence="3 4">S7-3-11</strain>
    </source>
</reference>
<gene>
    <name evidence="3" type="ORF">AAFH49_11985</name>
</gene>
<keyword evidence="4" id="KW-1185">Reference proteome</keyword>
<protein>
    <submittedName>
        <fullName evidence="3">Tail fiber domain-containing protein</fullName>
    </submittedName>
</protein>
<dbReference type="Pfam" id="PF13884">
    <property type="entry name" value="Peptidase_S74"/>
    <property type="match status" value="1"/>
</dbReference>
<evidence type="ECO:0000256" key="1">
    <source>
        <dbReference type="SAM" id="Coils"/>
    </source>
</evidence>
<dbReference type="InterPro" id="IPR051577">
    <property type="entry name" value="MRF-like"/>
</dbReference>
<organism evidence="3 4">
    <name type="scientific">Hymenobacter segetis</name>
    <dbReference type="NCBI Taxonomy" id="2025509"/>
    <lineage>
        <taxon>Bacteria</taxon>
        <taxon>Pseudomonadati</taxon>
        <taxon>Bacteroidota</taxon>
        <taxon>Cytophagia</taxon>
        <taxon>Cytophagales</taxon>
        <taxon>Hymenobacteraceae</taxon>
        <taxon>Hymenobacter</taxon>
    </lineage>
</organism>
<evidence type="ECO:0000313" key="3">
    <source>
        <dbReference type="EMBL" id="MEL5994931.1"/>
    </source>
</evidence>